<sequence>MFNLAPTTPSNTSLFGQTTPINQTRTGSGFLFGNTTTTQPNTLTSTPFSSTSLFGASTPASTSLSVPSSGTGTIHKFDAAAGVDKINKNGIQVQIRTKIFNICAMPIYEKKSMEELRLEDYIDNRKFPAANTGLFPSTSSTAPLFGGTSTTINPITTTSNIFGGSTTTSASTLTSSLFGNKPAVATAPTLSFSFGSTPATTAATASPFSFGSSITTTTNPIAPFGSSMPASAPATSISPFSFGSSQPQAAATTTTAPAFSFGGNTSLFPTAPATTAAGSSFGFAVSKPATPGTFSFATTSTTPSFSLFSTTTTAPTAAPTMFTTMNQPTTTSTVMNTQSSIDTKTHLQLFQTMLNIQPFNSELAFLARNIKPNIGLDRSRLRTAPDSSNGHPLNNVFSPLLAKPSVLASSTSTPPSTLVNPLSTHSHTLPSVLLPSSTTNASMAIFGKRKLADSFLDDDDDNSLMMDDGPSSSINKLPKTHVIKRPRVLDMNKIRSVVLGGGGGGANNEVLTKEENLSDTYVVKPTSDNLSSWKKFATYDTYLASKKPAIENIQISEDSKQIQRNENKFEQERAFRLPKLTHDDYYTKPTIDELRHYFNEQGQCFVKEFTVGREHYGSVTFQGSKINLAGLDLNQLIEIGRRQVTVYPNDNNKPAEGEELNCQAIISLLGVYPIDRSISNSGEEVTDPDRLIEMNYGNYLRDMTKKFHGKFLDYDVYTGTWRFKRYRCKKMSLHLPANDPFYKKQTIRTRKKRLQESSRLGQKNHFQELEALPSLKETSSDQQEKLFIDKLKQCCTLFDFSDCVSDLKSKEIKRACLNEIVDYITVTRNCLTENIYPEVITMVSINLFRILPPAGSDSLSEEAGVEDEEPTLEASWPHTQIVYEFFLRFLESLDFQPNIAKKYIDQKFVLQLLELFDSEDPRERDFLKTILHRIYGKFLGLRAFIRKQINNIFLRYIYEFERFNGLAELLEILGSIINGFAVPLKEEHKVFLERVLLPLHKTHSLSLFHPQLTYCVVQFIEKETLLGELIIKSLIKYWPKTCSTKEVLFLNELEEILDIIDSQVFKSVCVPLFKQITRSATSSHFQVAERSLALWSNEYVVQMIEENLEQILPILLPPLCRISKTHWNTNIITLTYNLLKNLMDINKKLCDDVLNTLRAEEEKLVNKEEDRIKLWERLEQMSLEKQTK</sequence>
<dbReference type="InterPro" id="IPR011989">
    <property type="entry name" value="ARM-like"/>
</dbReference>
<keyword evidence="9" id="KW-0811">Translocation</keyword>
<feature type="coiled-coil region" evidence="12">
    <location>
        <begin position="1150"/>
        <end position="1178"/>
    </location>
</feature>
<comment type="similarity">
    <text evidence="4">Belongs to the phosphatase 2A regulatory subunit B56 family.</text>
</comment>
<comment type="similarity">
    <text evidence="3">Belongs to the nucleoporin GLFG family.</text>
</comment>
<dbReference type="Gene3D" id="3.30.1610.10">
    <property type="entry name" value="Peptidase S59, nucleoporin"/>
    <property type="match status" value="1"/>
</dbReference>
<feature type="domain" description="Peptidase S59" evidence="13">
    <location>
        <begin position="582"/>
        <end position="728"/>
    </location>
</feature>
<dbReference type="GO" id="GO:0072542">
    <property type="term" value="F:protein phosphatase activator activity"/>
    <property type="evidence" value="ECO:0007669"/>
    <property type="project" value="TreeGrafter"/>
</dbReference>
<keyword evidence="11" id="KW-0539">Nucleus</keyword>
<evidence type="ECO:0000256" key="4">
    <source>
        <dbReference type="ARBA" id="ARBA00009745"/>
    </source>
</evidence>
<dbReference type="GO" id="GO:0005829">
    <property type="term" value="C:cytosol"/>
    <property type="evidence" value="ECO:0007669"/>
    <property type="project" value="TreeGrafter"/>
</dbReference>
<keyword evidence="8" id="KW-0653">Protein transport</keyword>
<dbReference type="FunFam" id="1.10.10.2360:FF:000001">
    <property type="entry name" value="Nuclear pore complex protein Nup98-Nup96"/>
    <property type="match status" value="1"/>
</dbReference>
<evidence type="ECO:0000313" key="14">
    <source>
        <dbReference type="EMBL" id="CAF3785423.1"/>
    </source>
</evidence>
<dbReference type="FunFam" id="1.25.10.10:FF:000010">
    <property type="entry name" value="Serine/threonine-protein phosphatase 2A 56 kDa regulatory subunit"/>
    <property type="match status" value="1"/>
</dbReference>
<dbReference type="GO" id="GO:0007165">
    <property type="term" value="P:signal transduction"/>
    <property type="evidence" value="ECO:0007669"/>
    <property type="project" value="InterPro"/>
</dbReference>
<keyword evidence="12" id="KW-0175">Coiled coil</keyword>
<dbReference type="GO" id="GO:0000159">
    <property type="term" value="C:protein phosphatase type 2A complex"/>
    <property type="evidence" value="ECO:0007669"/>
    <property type="project" value="InterPro"/>
</dbReference>
<evidence type="ECO:0000256" key="9">
    <source>
        <dbReference type="ARBA" id="ARBA00023010"/>
    </source>
</evidence>
<evidence type="ECO:0000256" key="5">
    <source>
        <dbReference type="ARBA" id="ARBA00013472"/>
    </source>
</evidence>
<dbReference type="GO" id="GO:0031965">
    <property type="term" value="C:nuclear membrane"/>
    <property type="evidence" value="ECO:0007669"/>
    <property type="project" value="UniProtKB-SubCell"/>
</dbReference>
<gene>
    <name evidence="14" type="ORF">OXD698_LOCUS17371</name>
</gene>
<evidence type="ECO:0000256" key="10">
    <source>
        <dbReference type="ARBA" id="ARBA00023132"/>
    </source>
</evidence>
<evidence type="ECO:0000256" key="2">
    <source>
        <dbReference type="ARBA" id="ARBA00004620"/>
    </source>
</evidence>
<evidence type="ECO:0000259" key="13">
    <source>
        <dbReference type="PROSITE" id="PS51434"/>
    </source>
</evidence>
<reference evidence="14" key="1">
    <citation type="submission" date="2021-02" db="EMBL/GenBank/DDBJ databases">
        <authorList>
            <person name="Nowell W R."/>
        </authorList>
    </citation>
    <scope>NUCLEOTIDE SEQUENCE</scope>
</reference>
<dbReference type="InterPro" id="IPR016024">
    <property type="entry name" value="ARM-type_fold"/>
</dbReference>
<dbReference type="InterPro" id="IPR036903">
    <property type="entry name" value="Nup98_auto-Pept-S59_dom_sf"/>
</dbReference>
<dbReference type="Pfam" id="PF01603">
    <property type="entry name" value="B56"/>
    <property type="match status" value="1"/>
</dbReference>
<protein>
    <recommendedName>
        <fullName evidence="5">Nuclear pore complex protein Nup98-Nup96</fullName>
    </recommendedName>
</protein>
<dbReference type="GO" id="GO:0005643">
    <property type="term" value="C:nuclear pore"/>
    <property type="evidence" value="ECO:0007669"/>
    <property type="project" value="UniProtKB-SubCell"/>
</dbReference>
<evidence type="ECO:0000313" key="15">
    <source>
        <dbReference type="Proteomes" id="UP000663844"/>
    </source>
</evidence>
<comment type="caution">
    <text evidence="14">The sequence shown here is derived from an EMBL/GenBank/DDBJ whole genome shotgun (WGS) entry which is preliminary data.</text>
</comment>
<dbReference type="PANTHER" id="PTHR10257">
    <property type="entry name" value="SERINE/THREONINE PROTEIN PHOSPHATASE 2A PP2A REGULATORY SUBUNIT B"/>
    <property type="match status" value="1"/>
</dbReference>
<dbReference type="InterPro" id="IPR007230">
    <property type="entry name" value="Nup98_auto-Pept-S59_dom"/>
</dbReference>
<comment type="subcellular location">
    <subcellularLocation>
        <location evidence="2">Nucleus membrane</location>
        <topology evidence="2">Peripheral membrane protein</topology>
        <orientation evidence="2">Nucleoplasmic side</orientation>
    </subcellularLocation>
    <subcellularLocation>
        <location evidence="1">Nucleus</location>
        <location evidence="1">Nuclear pore complex</location>
    </subcellularLocation>
</comment>
<keyword evidence="7" id="KW-0509">mRNA transport</keyword>
<evidence type="ECO:0000256" key="11">
    <source>
        <dbReference type="ARBA" id="ARBA00023242"/>
    </source>
</evidence>
<dbReference type="EMBL" id="CAJOAZ010001230">
    <property type="protein sequence ID" value="CAF3785423.1"/>
    <property type="molecule type" value="Genomic_DNA"/>
</dbReference>
<dbReference type="SUPFAM" id="SSF82215">
    <property type="entry name" value="C-terminal autoproteolytic domain of nucleoporin nup98"/>
    <property type="match status" value="1"/>
</dbReference>
<dbReference type="Proteomes" id="UP000663844">
    <property type="component" value="Unassembled WGS sequence"/>
</dbReference>
<evidence type="ECO:0000256" key="12">
    <source>
        <dbReference type="SAM" id="Coils"/>
    </source>
</evidence>
<dbReference type="PROSITE" id="PS51434">
    <property type="entry name" value="NUP_C"/>
    <property type="match status" value="1"/>
</dbReference>
<dbReference type="Pfam" id="PF21240">
    <property type="entry name" value="Nup98_GLEBS"/>
    <property type="match status" value="1"/>
</dbReference>
<evidence type="ECO:0000256" key="7">
    <source>
        <dbReference type="ARBA" id="ARBA00022816"/>
    </source>
</evidence>
<dbReference type="SUPFAM" id="SSF48371">
    <property type="entry name" value="ARM repeat"/>
    <property type="match status" value="1"/>
</dbReference>
<dbReference type="Gene3D" id="1.10.10.2360">
    <property type="match status" value="1"/>
</dbReference>
<keyword evidence="6" id="KW-0813">Transport</keyword>
<accession>A0A819APQ0</accession>
<dbReference type="AlphaFoldDB" id="A0A819APQ0"/>
<dbReference type="PANTHER" id="PTHR10257:SF5">
    <property type="entry name" value="WIDERBORST, ISOFORM H"/>
    <property type="match status" value="1"/>
</dbReference>
<evidence type="ECO:0000256" key="8">
    <source>
        <dbReference type="ARBA" id="ARBA00022927"/>
    </source>
</evidence>
<keyword evidence="10" id="KW-0906">Nuclear pore complex</keyword>
<organism evidence="14 15">
    <name type="scientific">Adineta steineri</name>
    <dbReference type="NCBI Taxonomy" id="433720"/>
    <lineage>
        <taxon>Eukaryota</taxon>
        <taxon>Metazoa</taxon>
        <taxon>Spiralia</taxon>
        <taxon>Gnathifera</taxon>
        <taxon>Rotifera</taxon>
        <taxon>Eurotatoria</taxon>
        <taxon>Bdelloidea</taxon>
        <taxon>Adinetida</taxon>
        <taxon>Adinetidae</taxon>
        <taxon>Adineta</taxon>
    </lineage>
</organism>
<dbReference type="Gene3D" id="1.25.10.10">
    <property type="entry name" value="Leucine-rich Repeat Variant"/>
    <property type="match status" value="1"/>
</dbReference>
<dbReference type="GO" id="GO:0051028">
    <property type="term" value="P:mRNA transport"/>
    <property type="evidence" value="ECO:0007669"/>
    <property type="project" value="UniProtKB-KW"/>
</dbReference>
<dbReference type="InterPro" id="IPR002554">
    <property type="entry name" value="PP2A_B56"/>
</dbReference>
<dbReference type="GO" id="GO:0015031">
    <property type="term" value="P:protein transport"/>
    <property type="evidence" value="ECO:0007669"/>
    <property type="project" value="UniProtKB-KW"/>
</dbReference>
<evidence type="ECO:0000256" key="3">
    <source>
        <dbReference type="ARBA" id="ARBA00008926"/>
    </source>
</evidence>
<name>A0A819APQ0_9BILA</name>
<dbReference type="GO" id="GO:0017056">
    <property type="term" value="F:structural constituent of nuclear pore"/>
    <property type="evidence" value="ECO:0007669"/>
    <property type="project" value="InterPro"/>
</dbReference>
<evidence type="ECO:0000256" key="6">
    <source>
        <dbReference type="ARBA" id="ARBA00022448"/>
    </source>
</evidence>
<evidence type="ECO:0000256" key="1">
    <source>
        <dbReference type="ARBA" id="ARBA00004567"/>
    </source>
</evidence>
<dbReference type="Pfam" id="PF04096">
    <property type="entry name" value="Nucleoporin2"/>
    <property type="match status" value="1"/>
</dbReference>
<proteinExistence type="inferred from homology"/>